<evidence type="ECO:0000256" key="1">
    <source>
        <dbReference type="ARBA" id="ARBA00008061"/>
    </source>
</evidence>
<dbReference type="SUPFAM" id="SSF81296">
    <property type="entry name" value="E set domains"/>
    <property type="match status" value="1"/>
</dbReference>
<dbReference type="InterPro" id="IPR006047">
    <property type="entry name" value="GH13_cat_dom"/>
</dbReference>
<reference evidence="4" key="1">
    <citation type="submission" date="2022-11" db="EMBL/GenBank/DDBJ databases">
        <title>Marilongibacter aestuarii gen. nov., sp. nov., isolated from tidal flat sediment.</title>
        <authorList>
            <person name="Jiayan W."/>
        </authorList>
    </citation>
    <scope>NUCLEOTIDE SEQUENCE</scope>
    <source>
        <strain evidence="4">Z1-6</strain>
    </source>
</reference>
<dbReference type="AlphaFoldDB" id="A0A9X3F6K6"/>
<dbReference type="NCBIfam" id="TIGR04183">
    <property type="entry name" value="Por_Secre_tail"/>
    <property type="match status" value="1"/>
</dbReference>
<dbReference type="RefSeq" id="WP_343333115.1">
    <property type="nucleotide sequence ID" value="NZ_JAPOHD010000020.1"/>
</dbReference>
<organism evidence="4 5">
    <name type="scientific">Draconibacterium aestuarii</name>
    <dbReference type="NCBI Taxonomy" id="2998507"/>
    <lineage>
        <taxon>Bacteria</taxon>
        <taxon>Pseudomonadati</taxon>
        <taxon>Bacteroidota</taxon>
        <taxon>Bacteroidia</taxon>
        <taxon>Marinilabiliales</taxon>
        <taxon>Prolixibacteraceae</taxon>
        <taxon>Draconibacterium</taxon>
    </lineage>
</organism>
<keyword evidence="2" id="KW-0732">Signal</keyword>
<protein>
    <submittedName>
        <fullName evidence="4">Alpha-amylase family glycosyl hydrolase</fullName>
    </submittedName>
</protein>
<evidence type="ECO:0000313" key="5">
    <source>
        <dbReference type="Proteomes" id="UP001145087"/>
    </source>
</evidence>
<dbReference type="Proteomes" id="UP001145087">
    <property type="component" value="Unassembled WGS sequence"/>
</dbReference>
<feature type="chain" id="PRO_5040750401" evidence="2">
    <location>
        <begin position="20"/>
        <end position="908"/>
    </location>
</feature>
<evidence type="ECO:0000259" key="3">
    <source>
        <dbReference type="SMART" id="SM00642"/>
    </source>
</evidence>
<dbReference type="InterPro" id="IPR004193">
    <property type="entry name" value="Glyco_hydro_13_N"/>
</dbReference>
<dbReference type="PANTHER" id="PTHR43002">
    <property type="entry name" value="GLYCOGEN DEBRANCHING ENZYME"/>
    <property type="match status" value="1"/>
</dbReference>
<comment type="caution">
    <text evidence="4">The sequence shown here is derived from an EMBL/GenBank/DDBJ whole genome shotgun (WGS) entry which is preliminary data.</text>
</comment>
<dbReference type="GO" id="GO:0004553">
    <property type="term" value="F:hydrolase activity, hydrolyzing O-glycosyl compounds"/>
    <property type="evidence" value="ECO:0007669"/>
    <property type="project" value="InterPro"/>
</dbReference>
<dbReference type="InterPro" id="IPR026444">
    <property type="entry name" value="Secre_tail"/>
</dbReference>
<keyword evidence="4" id="KW-0378">Hydrolase</keyword>
<dbReference type="Pfam" id="PF00128">
    <property type="entry name" value="Alpha-amylase"/>
    <property type="match status" value="1"/>
</dbReference>
<sequence>MKRLFPFLFACLIAVNLSAQITTEPQLPVAGKAVKITFDSSKESTLGYYTGDLYAHTGVSIEGKGEWQNVIGNWGENNVQPKLTHLGNGIYELEITPDINTFYSVEEGDKVTEMSFVFRSSTGSPQTNDLFVKVYEQGLAIQITEPENNSIVAISDTVTFTANSSIEATIELYIDDILLAENTGTTLSTDHIFTESGTYWLIATATADSTVRDSVSVSVRPSVIEEPKPEAYKKGINYPTDNSAALVLWAPLKEFVYIVGDFNNWQVSNDYLMKKDGDYFWLDIANLEKGTEYGFQYLIDGTIKIADPYTEKILDPWNDSYISEETYPNLKTYPEGKTEGIISVLQPGQEEYNWEVNDFQMPEKEKMVIYEMLIRDFTEEHTYASIIEKLDYLEDLRINVLELMPVNEFEGNNSWGYNPSFYFAPDKYYGPKNELKRLIDECHKRGIAVVIDMVLNHSYGQSPFVQMYMNNWTITEDNPWYNIESPNPVYSWGYDFNHEATATKELVDSVNSFWINEYKVDGFRFDFTKGFTNTPGDGSAYDMPRIAILQRMANEIWNRNPDALVILEHLTGNSEEMALANYGMMLWGNLNHNYGETAMGYGENLSWGIYSNRGWNDPNLVTYMESHDEERLLYKCVNYGNSNGSYNTKELATALNRIELNSVFFIPLPGPKMIWQFGELGYDYSINTCEDGTTINNDCRTALKPIRWDYMENTDRTDLFQVMAKLNELKQSYDEFSPDNTEYSLASETKWYKLSKNNKHIIGLGNFGVQQNNINITFPETGKYYEFFTKDSIEITSAEQSFMFAAGEYRMYSTQQFDDPDVVTDIEAIPSQQNKVLIYPNPAHSFVTFRANDPILKIEMYSLSGRLLKQEMPAKTVVSLSINDLNSGVYLAKVYQKNSTVSKKLVVK</sequence>
<proteinExistence type="inferred from homology"/>
<gene>
    <name evidence="4" type="ORF">OU798_10530</name>
</gene>
<dbReference type="InterPro" id="IPR014756">
    <property type="entry name" value="Ig_E-set"/>
</dbReference>
<dbReference type="Gene3D" id="3.20.20.80">
    <property type="entry name" value="Glycosidases"/>
    <property type="match status" value="1"/>
</dbReference>
<evidence type="ECO:0000256" key="2">
    <source>
        <dbReference type="SAM" id="SignalP"/>
    </source>
</evidence>
<keyword evidence="5" id="KW-1185">Reference proteome</keyword>
<feature type="signal peptide" evidence="2">
    <location>
        <begin position="1"/>
        <end position="19"/>
    </location>
</feature>
<dbReference type="InterPro" id="IPR013783">
    <property type="entry name" value="Ig-like_fold"/>
</dbReference>
<dbReference type="InterPro" id="IPR017853">
    <property type="entry name" value="GH"/>
</dbReference>
<dbReference type="Pfam" id="PF18962">
    <property type="entry name" value="Por_Secre_tail"/>
    <property type="match status" value="1"/>
</dbReference>
<evidence type="ECO:0000313" key="4">
    <source>
        <dbReference type="EMBL" id="MCY1720782.1"/>
    </source>
</evidence>
<comment type="similarity">
    <text evidence="1">Belongs to the glycosyl hydrolase 13 family.</text>
</comment>
<name>A0A9X3F6K6_9BACT</name>
<dbReference type="CDD" id="cd11350">
    <property type="entry name" value="AmyAc_4"/>
    <property type="match status" value="1"/>
</dbReference>
<dbReference type="SMART" id="SM00642">
    <property type="entry name" value="Aamy"/>
    <property type="match status" value="1"/>
</dbReference>
<dbReference type="GO" id="GO:0005975">
    <property type="term" value="P:carbohydrate metabolic process"/>
    <property type="evidence" value="ECO:0007669"/>
    <property type="project" value="InterPro"/>
</dbReference>
<accession>A0A9X3F6K6</accession>
<dbReference type="Gene3D" id="2.60.40.10">
    <property type="entry name" value="Immunoglobulins"/>
    <property type="match status" value="2"/>
</dbReference>
<dbReference type="EMBL" id="JAPOHD010000020">
    <property type="protein sequence ID" value="MCY1720782.1"/>
    <property type="molecule type" value="Genomic_DNA"/>
</dbReference>
<feature type="domain" description="Glycosyl hydrolase family 13 catalytic" evidence="3">
    <location>
        <begin position="371"/>
        <end position="707"/>
    </location>
</feature>
<dbReference type="SUPFAM" id="SSF51445">
    <property type="entry name" value="(Trans)glycosidases"/>
    <property type="match status" value="1"/>
</dbReference>
<dbReference type="Pfam" id="PF02922">
    <property type="entry name" value="CBM_48"/>
    <property type="match status" value="1"/>
</dbReference>